<evidence type="ECO:0000259" key="4">
    <source>
        <dbReference type="PROSITE" id="PS50102"/>
    </source>
</evidence>
<gene>
    <name evidence="5" type="ORF">A4U43_C03F3260</name>
</gene>
<dbReference type="GO" id="GO:0003729">
    <property type="term" value="F:mRNA binding"/>
    <property type="evidence" value="ECO:0007669"/>
    <property type="project" value="TreeGrafter"/>
</dbReference>
<dbReference type="SUPFAM" id="SSF54928">
    <property type="entry name" value="RNA-binding domain, RBD"/>
    <property type="match status" value="2"/>
</dbReference>
<dbReference type="OrthoDB" id="272703at2759"/>
<evidence type="ECO:0000256" key="2">
    <source>
        <dbReference type="PROSITE-ProRule" id="PRU00176"/>
    </source>
</evidence>
<evidence type="ECO:0000313" key="5">
    <source>
        <dbReference type="EMBL" id="ONK74148.1"/>
    </source>
</evidence>
<dbReference type="InterPro" id="IPR012677">
    <property type="entry name" value="Nucleotide-bd_a/b_plait_sf"/>
</dbReference>
<dbReference type="SMART" id="SM00360">
    <property type="entry name" value="RRM"/>
    <property type="match status" value="2"/>
</dbReference>
<dbReference type="Proteomes" id="UP000243459">
    <property type="component" value="Chromosome 3"/>
</dbReference>
<reference evidence="6" key="1">
    <citation type="journal article" date="2017" name="Nat. Commun.">
        <title>The asparagus genome sheds light on the origin and evolution of a young Y chromosome.</title>
        <authorList>
            <person name="Harkess A."/>
            <person name="Zhou J."/>
            <person name="Xu C."/>
            <person name="Bowers J.E."/>
            <person name="Van der Hulst R."/>
            <person name="Ayyampalayam S."/>
            <person name="Mercati F."/>
            <person name="Riccardi P."/>
            <person name="McKain M.R."/>
            <person name="Kakrana A."/>
            <person name="Tang H."/>
            <person name="Ray J."/>
            <person name="Groenendijk J."/>
            <person name="Arikit S."/>
            <person name="Mathioni S.M."/>
            <person name="Nakano M."/>
            <person name="Shan H."/>
            <person name="Telgmann-Rauber A."/>
            <person name="Kanno A."/>
            <person name="Yue Z."/>
            <person name="Chen H."/>
            <person name="Li W."/>
            <person name="Chen Y."/>
            <person name="Xu X."/>
            <person name="Zhang Y."/>
            <person name="Luo S."/>
            <person name="Chen H."/>
            <person name="Gao J."/>
            <person name="Mao Z."/>
            <person name="Pires J.C."/>
            <person name="Luo M."/>
            <person name="Kudrna D."/>
            <person name="Wing R.A."/>
            <person name="Meyers B.C."/>
            <person name="Yi K."/>
            <person name="Kong H."/>
            <person name="Lavrijsen P."/>
            <person name="Sunseri F."/>
            <person name="Falavigna A."/>
            <person name="Ye Y."/>
            <person name="Leebens-Mack J.H."/>
            <person name="Chen G."/>
        </authorList>
    </citation>
    <scope>NUCLEOTIDE SEQUENCE [LARGE SCALE GENOMIC DNA]</scope>
    <source>
        <strain evidence="6">cv. DH0086</strain>
    </source>
</reference>
<evidence type="ECO:0000256" key="1">
    <source>
        <dbReference type="ARBA" id="ARBA00022884"/>
    </source>
</evidence>
<sequence>MALQFLNLPSIPHPLSSLRFSKPNPSSELSPPLLISPPTCLKCCTRLNPRFNSFVPRTSSSISAQTTEGGGGVRGPAVEIYDRKRLIAQNIPWTCTAEDIRALFGKHGDVLDVELSMYNKTRNRGLAFITMASEEEANVALTNLNSYDMDGRNIKIEYARPKKNPRAEVEAPTKKYTVYVGNLAYRVSSQDLRELFDTGGKVISAEVIYQSKPRRPAGYGFVSFASIDEANNAISDLNGKGFMGRPLRLGLSKLQTEDIEKIIDEDLGGSSKASNEMNTNEELSN</sequence>
<dbReference type="PROSITE" id="PS50102">
    <property type="entry name" value="RRM"/>
    <property type="match status" value="2"/>
</dbReference>
<dbReference type="Pfam" id="PF00076">
    <property type="entry name" value="RRM_1"/>
    <property type="match status" value="2"/>
</dbReference>
<dbReference type="InterPro" id="IPR050502">
    <property type="entry name" value="Euk_RNA-bind_prot"/>
</dbReference>
<feature type="compositionally biased region" description="Polar residues" evidence="3">
    <location>
        <begin position="271"/>
        <end position="285"/>
    </location>
</feature>
<dbReference type="PANTHER" id="PTHR48025">
    <property type="entry name" value="OS02G0815200 PROTEIN"/>
    <property type="match status" value="1"/>
</dbReference>
<dbReference type="Gene3D" id="3.30.70.330">
    <property type="match status" value="2"/>
</dbReference>
<keyword evidence="6" id="KW-1185">Reference proteome</keyword>
<dbReference type="InterPro" id="IPR035979">
    <property type="entry name" value="RBD_domain_sf"/>
</dbReference>
<dbReference type="OMA" id="WRVRNRH"/>
<dbReference type="GO" id="GO:1901259">
    <property type="term" value="P:chloroplast rRNA processing"/>
    <property type="evidence" value="ECO:0007669"/>
    <property type="project" value="TreeGrafter"/>
</dbReference>
<feature type="domain" description="RRM" evidence="4">
    <location>
        <begin position="84"/>
        <end position="161"/>
    </location>
</feature>
<organism evidence="5 6">
    <name type="scientific">Asparagus officinalis</name>
    <name type="common">Garden asparagus</name>
    <dbReference type="NCBI Taxonomy" id="4686"/>
    <lineage>
        <taxon>Eukaryota</taxon>
        <taxon>Viridiplantae</taxon>
        <taxon>Streptophyta</taxon>
        <taxon>Embryophyta</taxon>
        <taxon>Tracheophyta</taxon>
        <taxon>Spermatophyta</taxon>
        <taxon>Magnoliopsida</taxon>
        <taxon>Liliopsida</taxon>
        <taxon>Asparagales</taxon>
        <taxon>Asparagaceae</taxon>
        <taxon>Asparagoideae</taxon>
        <taxon>Asparagus</taxon>
    </lineage>
</organism>
<feature type="region of interest" description="Disordered" evidence="3">
    <location>
        <begin position="265"/>
        <end position="285"/>
    </location>
</feature>
<feature type="domain" description="RRM" evidence="4">
    <location>
        <begin position="176"/>
        <end position="254"/>
    </location>
</feature>
<accession>A0A5P1F709</accession>
<name>A0A5P1F709_ASPOF</name>
<dbReference type="PANTHER" id="PTHR48025:SF17">
    <property type="entry name" value="28 KDA RIBONUCLEOPROTEIN, CHLOROPLASTIC"/>
    <property type="match status" value="1"/>
</dbReference>
<evidence type="ECO:0000256" key="3">
    <source>
        <dbReference type="SAM" id="MobiDB-lite"/>
    </source>
</evidence>
<dbReference type="GO" id="GO:0009535">
    <property type="term" value="C:chloroplast thylakoid membrane"/>
    <property type="evidence" value="ECO:0007669"/>
    <property type="project" value="TreeGrafter"/>
</dbReference>
<dbReference type="EMBL" id="CM007383">
    <property type="protein sequence ID" value="ONK74148.1"/>
    <property type="molecule type" value="Genomic_DNA"/>
</dbReference>
<dbReference type="InterPro" id="IPR000504">
    <property type="entry name" value="RRM_dom"/>
</dbReference>
<protein>
    <recommendedName>
        <fullName evidence="4">RRM domain-containing protein</fullName>
    </recommendedName>
</protein>
<dbReference type="Gramene" id="ONK74148">
    <property type="protein sequence ID" value="ONK74148"/>
    <property type="gene ID" value="A4U43_C03F3260"/>
</dbReference>
<dbReference type="AlphaFoldDB" id="A0A5P1F709"/>
<proteinExistence type="predicted"/>
<evidence type="ECO:0000313" key="6">
    <source>
        <dbReference type="Proteomes" id="UP000243459"/>
    </source>
</evidence>
<keyword evidence="1 2" id="KW-0694">RNA-binding</keyword>